<protein>
    <recommendedName>
        <fullName evidence="3">Uridine phosphorylase</fullName>
        <ecNumber evidence="2">2.4.2.3</ecNumber>
    </recommendedName>
</protein>
<dbReference type="GO" id="GO:0005829">
    <property type="term" value="C:cytosol"/>
    <property type="evidence" value="ECO:0007669"/>
    <property type="project" value="TreeGrafter"/>
</dbReference>
<keyword evidence="9" id="KW-1185">Reference proteome</keyword>
<dbReference type="Proteomes" id="UP000442694">
    <property type="component" value="Unassembled WGS sequence"/>
</dbReference>
<accession>A0A833N5U9</accession>
<name>A0A833N5U9_9BACT</name>
<dbReference type="Pfam" id="PF01048">
    <property type="entry name" value="PNP_UDP_1"/>
    <property type="match status" value="1"/>
</dbReference>
<dbReference type="GO" id="GO:0004850">
    <property type="term" value="F:uridine phosphorylase activity"/>
    <property type="evidence" value="ECO:0007669"/>
    <property type="project" value="UniProtKB-EC"/>
</dbReference>
<keyword evidence="4" id="KW-0328">Glycosyltransferase</keyword>
<comment type="caution">
    <text evidence="8">The sequence shown here is derived from an EMBL/GenBank/DDBJ whole genome shotgun (WGS) entry which is preliminary data.</text>
</comment>
<evidence type="ECO:0000256" key="4">
    <source>
        <dbReference type="ARBA" id="ARBA00022676"/>
    </source>
</evidence>
<dbReference type="EC" id="2.4.2.3" evidence="2"/>
<dbReference type="InterPro" id="IPR018016">
    <property type="entry name" value="Nucleoside_phosphorylase_CS"/>
</dbReference>
<keyword evidence="5" id="KW-0808">Transferase</keyword>
<dbReference type="PANTHER" id="PTHR43691:SF11">
    <property type="entry name" value="FI09636P-RELATED"/>
    <property type="match status" value="1"/>
</dbReference>
<evidence type="ECO:0000313" key="8">
    <source>
        <dbReference type="EMBL" id="KAB8033789.1"/>
    </source>
</evidence>
<evidence type="ECO:0000256" key="6">
    <source>
        <dbReference type="ARBA" id="ARBA00048447"/>
    </source>
</evidence>
<evidence type="ECO:0000259" key="7">
    <source>
        <dbReference type="Pfam" id="PF01048"/>
    </source>
</evidence>
<proteinExistence type="inferred from homology"/>
<dbReference type="PANTHER" id="PTHR43691">
    <property type="entry name" value="URIDINE PHOSPHORYLASE"/>
    <property type="match status" value="1"/>
</dbReference>
<dbReference type="Gene3D" id="3.40.50.1580">
    <property type="entry name" value="Nucleoside phosphorylase domain"/>
    <property type="match status" value="1"/>
</dbReference>
<dbReference type="CDD" id="cd17767">
    <property type="entry name" value="UP_EcUdp-like"/>
    <property type="match status" value="1"/>
</dbReference>
<dbReference type="AlphaFoldDB" id="A0A833N5U9"/>
<organism evidence="8 9">
    <name type="scientific">Fluviispira multicolorata</name>
    <dbReference type="NCBI Taxonomy" id="2654512"/>
    <lineage>
        <taxon>Bacteria</taxon>
        <taxon>Pseudomonadati</taxon>
        <taxon>Bdellovibrionota</taxon>
        <taxon>Oligoflexia</taxon>
        <taxon>Silvanigrellales</taxon>
        <taxon>Silvanigrellaceae</taxon>
        <taxon>Fluviispira</taxon>
    </lineage>
</organism>
<feature type="domain" description="Nucleoside phosphorylase" evidence="7">
    <location>
        <begin position="19"/>
        <end position="229"/>
    </location>
</feature>
<reference evidence="8 9" key="1">
    <citation type="submission" date="2019-10" db="EMBL/GenBank/DDBJ databases">
        <title>New genus of Silvanigrellaceae.</title>
        <authorList>
            <person name="Pitt A."/>
            <person name="Hahn M.W."/>
        </authorList>
    </citation>
    <scope>NUCLEOTIDE SEQUENCE [LARGE SCALE GENOMIC DNA]</scope>
    <source>
        <strain evidence="8 9">33A1-SZDP</strain>
    </source>
</reference>
<evidence type="ECO:0000256" key="2">
    <source>
        <dbReference type="ARBA" id="ARBA00011888"/>
    </source>
</evidence>
<comment type="similarity">
    <text evidence="1">Belongs to the PNP/UDP phosphorylase family.</text>
</comment>
<comment type="catalytic activity">
    <reaction evidence="6">
        <text>uridine + phosphate = alpha-D-ribose 1-phosphate + uracil</text>
        <dbReference type="Rhea" id="RHEA:24388"/>
        <dbReference type="ChEBI" id="CHEBI:16704"/>
        <dbReference type="ChEBI" id="CHEBI:17568"/>
        <dbReference type="ChEBI" id="CHEBI:43474"/>
        <dbReference type="ChEBI" id="CHEBI:57720"/>
        <dbReference type="EC" id="2.4.2.3"/>
    </reaction>
</comment>
<dbReference type="RefSeq" id="WP_152211874.1">
    <property type="nucleotide sequence ID" value="NZ_WFLN01000004.1"/>
</dbReference>
<dbReference type="InterPro" id="IPR035994">
    <property type="entry name" value="Nucleoside_phosphorylase_sf"/>
</dbReference>
<dbReference type="GO" id="GO:0009164">
    <property type="term" value="P:nucleoside catabolic process"/>
    <property type="evidence" value="ECO:0007669"/>
    <property type="project" value="UniProtKB-ARBA"/>
</dbReference>
<evidence type="ECO:0000256" key="5">
    <source>
        <dbReference type="ARBA" id="ARBA00022679"/>
    </source>
</evidence>
<evidence type="ECO:0000256" key="1">
    <source>
        <dbReference type="ARBA" id="ARBA00010456"/>
    </source>
</evidence>
<dbReference type="PROSITE" id="PS01232">
    <property type="entry name" value="PNP_UDP_1"/>
    <property type="match status" value="1"/>
</dbReference>
<gene>
    <name evidence="8" type="ORF">GCL57_03515</name>
</gene>
<dbReference type="SUPFAM" id="SSF53167">
    <property type="entry name" value="Purine and uridine phosphorylases"/>
    <property type="match status" value="1"/>
</dbReference>
<dbReference type="EMBL" id="WFLN01000004">
    <property type="protein sequence ID" value="KAB8033789.1"/>
    <property type="molecule type" value="Genomic_DNA"/>
</dbReference>
<sequence length="266" mass="29024">MKLNHLNFEMDFLSTRNVKLCLLSGDPSRTKLIAEKYLNDAKLVCDNRGLLCYVGQTSLGLPILAATSGMGAPSTSIVVSELAQAGINVLIRVGTTGSIQKQIEPGSLIINYASLCKQGAALDIAPNEFPSVACPLLSTDLYYTANAIHPTVYFGINASVDTFYEGQERYANANPHLLRKQQGLIQEYQNLNILNFEMETGTLFKMASVYKLHATSICGVVAARYSEDEVGEKIIHEVVELTIDSCIKSALKTLENIQCGKLKLNN</sequence>
<evidence type="ECO:0000256" key="3">
    <source>
        <dbReference type="ARBA" id="ARBA00021980"/>
    </source>
</evidence>
<evidence type="ECO:0000313" key="9">
    <source>
        <dbReference type="Proteomes" id="UP000442694"/>
    </source>
</evidence>
<dbReference type="InterPro" id="IPR000845">
    <property type="entry name" value="Nucleoside_phosphorylase_d"/>
</dbReference>